<feature type="transmembrane region" description="Helical" evidence="1">
    <location>
        <begin position="112"/>
        <end position="132"/>
    </location>
</feature>
<evidence type="ECO:0000256" key="1">
    <source>
        <dbReference type="SAM" id="Phobius"/>
    </source>
</evidence>
<keyword evidence="3" id="KW-1185">Reference proteome</keyword>
<dbReference type="AlphaFoldDB" id="A0A521FCS7"/>
<feature type="transmembrane region" description="Helical" evidence="1">
    <location>
        <begin position="211"/>
        <end position="230"/>
    </location>
</feature>
<keyword evidence="1" id="KW-0812">Transmembrane</keyword>
<organism evidence="2 3">
    <name type="scientific">Paracoccus laeviglucosivorans</name>
    <dbReference type="NCBI Taxonomy" id="1197861"/>
    <lineage>
        <taxon>Bacteria</taxon>
        <taxon>Pseudomonadati</taxon>
        <taxon>Pseudomonadota</taxon>
        <taxon>Alphaproteobacteria</taxon>
        <taxon>Rhodobacterales</taxon>
        <taxon>Paracoccaceae</taxon>
        <taxon>Paracoccus</taxon>
    </lineage>
</organism>
<evidence type="ECO:0000313" key="2">
    <source>
        <dbReference type="EMBL" id="SMO93998.1"/>
    </source>
</evidence>
<dbReference type="Proteomes" id="UP000319014">
    <property type="component" value="Unassembled WGS sequence"/>
</dbReference>
<name>A0A521FCS7_9RHOB</name>
<evidence type="ECO:0000313" key="3">
    <source>
        <dbReference type="Proteomes" id="UP000319014"/>
    </source>
</evidence>
<keyword evidence="1" id="KW-0472">Membrane</keyword>
<accession>A0A521FCS7</accession>
<keyword evidence="1" id="KW-1133">Transmembrane helix</keyword>
<sequence>MSVSDLYTRPIEQVDCRAKLYRQCEAMLGVLSNRSALSRAAIDEHIGLLDTGIEARNDIPIRDLIRLHRALAEGIKPELPQSAELLQWESVRPKKGLFDLKFLAPVSAIRKVMVFAIICFVVFFLILIFGPLTHNDVVNGIPLFNKNSSEAAELVCERSAFSCFLLEHAKIINLTFFYVSLSAIGACFATLYTANSFVSDGSYDPRHGSSYAIRIGLGMIAGFLLSQVIPGSATGGNGDLVLFGRAVLALLGGFAGDLVHGILQKLVHAVETIFQENPRDMIARMRHEAEQREQTAMAQHEAKQAANMMGFAAQFHSATDPGFRTELVNDFLKRMGVPPNTDEAKASDPGRATLDKAEALAGFLRRMLEVLPPNEGKPVRDKLTRLEQEIARVRGIANRGDFLTAAAKLAVEITSEPLQDLLADSLGKFKLPLAALGITPAGLTLSIVTMAVQTGSEAYRRWKARVLNTPYDPRLLPVDLIDTTAIKAALSAHPNAQTALQPPMGNMAMLNQLGGAIVDLDPAAFYQRFGQNFKGTPQEFETAVAPLRAALQKLRNLELDRAVSTDIPDQVLTLSGAADRKTILQSFDALQNDPASLAAMERLFLMAGAARDADTTDGDLQRLVATINSAATQGAGQP</sequence>
<dbReference type="RefSeq" id="WP_142664453.1">
    <property type="nucleotide sequence ID" value="NZ_FXTK01000020.1"/>
</dbReference>
<dbReference type="OrthoDB" id="982725at2"/>
<dbReference type="EMBL" id="FXTK01000020">
    <property type="protein sequence ID" value="SMO93998.1"/>
    <property type="molecule type" value="Genomic_DNA"/>
</dbReference>
<gene>
    <name evidence="2" type="ORF">SAMN06265221_12057</name>
</gene>
<proteinExistence type="predicted"/>
<feature type="transmembrane region" description="Helical" evidence="1">
    <location>
        <begin position="171"/>
        <end position="191"/>
    </location>
</feature>
<reference evidence="2 3" key="1">
    <citation type="submission" date="2017-05" db="EMBL/GenBank/DDBJ databases">
        <authorList>
            <person name="Varghese N."/>
            <person name="Submissions S."/>
        </authorList>
    </citation>
    <scope>NUCLEOTIDE SEQUENCE [LARGE SCALE GENOMIC DNA]</scope>
    <source>
        <strain evidence="2 3">DSM 100094</strain>
    </source>
</reference>
<protein>
    <submittedName>
        <fullName evidence="2">Uncharacterized protein</fullName>
    </submittedName>
</protein>